<organism evidence="1">
    <name type="scientific">Aphanomyces invadans</name>
    <dbReference type="NCBI Taxonomy" id="157072"/>
    <lineage>
        <taxon>Eukaryota</taxon>
        <taxon>Sar</taxon>
        <taxon>Stramenopiles</taxon>
        <taxon>Oomycota</taxon>
        <taxon>Saprolegniomycetes</taxon>
        <taxon>Saprolegniales</taxon>
        <taxon>Verrucalvaceae</taxon>
        <taxon>Aphanomyces</taxon>
    </lineage>
</organism>
<evidence type="ECO:0000313" key="1">
    <source>
        <dbReference type="EMBL" id="ETV90760.1"/>
    </source>
</evidence>
<gene>
    <name evidence="1" type="ORF">H310_14498</name>
</gene>
<dbReference type="AlphaFoldDB" id="A0A024T9D6"/>
<proteinExistence type="predicted"/>
<reference evidence="1" key="1">
    <citation type="submission" date="2013-12" db="EMBL/GenBank/DDBJ databases">
        <title>The Genome Sequence of Aphanomyces invadans NJM9701.</title>
        <authorList>
            <consortium name="The Broad Institute Genomics Platform"/>
            <person name="Russ C."/>
            <person name="Tyler B."/>
            <person name="van West P."/>
            <person name="Dieguez-Uribeondo J."/>
            <person name="Young S.K."/>
            <person name="Zeng Q."/>
            <person name="Gargeya S."/>
            <person name="Fitzgerald M."/>
            <person name="Abouelleil A."/>
            <person name="Alvarado L."/>
            <person name="Chapman S.B."/>
            <person name="Gainer-Dewar J."/>
            <person name="Goldberg J."/>
            <person name="Griggs A."/>
            <person name="Gujja S."/>
            <person name="Hansen M."/>
            <person name="Howarth C."/>
            <person name="Imamovic A."/>
            <person name="Ireland A."/>
            <person name="Larimer J."/>
            <person name="McCowan C."/>
            <person name="Murphy C."/>
            <person name="Pearson M."/>
            <person name="Poon T.W."/>
            <person name="Priest M."/>
            <person name="Roberts A."/>
            <person name="Saif S."/>
            <person name="Shea T."/>
            <person name="Sykes S."/>
            <person name="Wortman J."/>
            <person name="Nusbaum C."/>
            <person name="Birren B."/>
        </authorList>
    </citation>
    <scope>NUCLEOTIDE SEQUENCE [LARGE SCALE GENOMIC DNA]</scope>
    <source>
        <strain evidence="1">NJM9701</strain>
    </source>
</reference>
<dbReference type="EMBL" id="KI914023">
    <property type="protein sequence ID" value="ETV90760.1"/>
    <property type="molecule type" value="Genomic_DNA"/>
</dbReference>
<name>A0A024T9D6_9STRA</name>
<dbReference type="VEuPathDB" id="FungiDB:H310_14498"/>
<protein>
    <submittedName>
        <fullName evidence="1">Uncharacterized protein</fullName>
    </submittedName>
</protein>
<sequence>MDMCAKNVSDRNKLAQKWTSEGRVVTPYAAEIMDVEKLRAPSYEVINSSVDVFFVFHPGGEHKVMFMLTVIKLVYGPHVHEYKSIAAESYRSVAVALGIVS</sequence>
<dbReference type="GeneID" id="20091548"/>
<accession>A0A024T9D6</accession>
<dbReference type="OrthoDB" id="10423563at2759"/>
<dbReference type="RefSeq" id="XP_008880596.1">
    <property type="nucleotide sequence ID" value="XM_008882374.1"/>
</dbReference>